<name>A0AAV4PCD9_CAEEX</name>
<gene>
    <name evidence="2" type="ORF">CEXT_108741</name>
</gene>
<dbReference type="AlphaFoldDB" id="A0AAV4PCD9"/>
<organism evidence="2 3">
    <name type="scientific">Caerostris extrusa</name>
    <name type="common">Bark spider</name>
    <name type="synonym">Caerostris bankana</name>
    <dbReference type="NCBI Taxonomy" id="172846"/>
    <lineage>
        <taxon>Eukaryota</taxon>
        <taxon>Metazoa</taxon>
        <taxon>Ecdysozoa</taxon>
        <taxon>Arthropoda</taxon>
        <taxon>Chelicerata</taxon>
        <taxon>Arachnida</taxon>
        <taxon>Araneae</taxon>
        <taxon>Araneomorphae</taxon>
        <taxon>Entelegynae</taxon>
        <taxon>Araneoidea</taxon>
        <taxon>Araneidae</taxon>
        <taxon>Caerostris</taxon>
    </lineage>
</organism>
<feature type="transmembrane region" description="Helical" evidence="1">
    <location>
        <begin position="49"/>
        <end position="69"/>
    </location>
</feature>
<evidence type="ECO:0000313" key="3">
    <source>
        <dbReference type="Proteomes" id="UP001054945"/>
    </source>
</evidence>
<keyword evidence="1" id="KW-0472">Membrane</keyword>
<proteinExistence type="predicted"/>
<evidence type="ECO:0000256" key="1">
    <source>
        <dbReference type="SAM" id="Phobius"/>
    </source>
</evidence>
<keyword evidence="3" id="KW-1185">Reference proteome</keyword>
<comment type="caution">
    <text evidence="2">The sequence shown here is derived from an EMBL/GenBank/DDBJ whole genome shotgun (WGS) entry which is preliminary data.</text>
</comment>
<reference evidence="2 3" key="1">
    <citation type="submission" date="2021-06" db="EMBL/GenBank/DDBJ databases">
        <title>Caerostris extrusa draft genome.</title>
        <authorList>
            <person name="Kono N."/>
            <person name="Arakawa K."/>
        </authorList>
    </citation>
    <scope>NUCLEOTIDE SEQUENCE [LARGE SCALE GENOMIC DNA]</scope>
</reference>
<evidence type="ECO:0000313" key="2">
    <source>
        <dbReference type="EMBL" id="GIX93569.1"/>
    </source>
</evidence>
<protein>
    <submittedName>
        <fullName evidence="2">Uncharacterized protein</fullName>
    </submittedName>
</protein>
<dbReference type="Proteomes" id="UP001054945">
    <property type="component" value="Unassembled WGS sequence"/>
</dbReference>
<sequence>MPMARSCVVQQWWQAVDPGCPHPALLRTVAFSKKSGATGTVKFEFGLSLIYIFFFFIITLFSQCATWLAKSVDNKDPCSTREDNCSRGGSSTALMCTAKTLASYSPTVVVQAPPYPLGTSDFHVCGSPYQATVNN</sequence>
<keyword evidence="1" id="KW-0812">Transmembrane</keyword>
<dbReference type="EMBL" id="BPLR01004267">
    <property type="protein sequence ID" value="GIX93569.1"/>
    <property type="molecule type" value="Genomic_DNA"/>
</dbReference>
<keyword evidence="1" id="KW-1133">Transmembrane helix</keyword>
<accession>A0AAV4PCD9</accession>